<dbReference type="EMBL" id="JACHJI010000003">
    <property type="protein sequence ID" value="MBB4898014.1"/>
    <property type="molecule type" value="Genomic_DNA"/>
</dbReference>
<dbReference type="InterPro" id="IPR010982">
    <property type="entry name" value="Lambda_DNA-bd_dom_sf"/>
</dbReference>
<evidence type="ECO:0000313" key="1">
    <source>
        <dbReference type="EMBL" id="MBB4898014.1"/>
    </source>
</evidence>
<dbReference type="GO" id="GO:0003677">
    <property type="term" value="F:DNA binding"/>
    <property type="evidence" value="ECO:0007669"/>
    <property type="project" value="InterPro"/>
</dbReference>
<comment type="caution">
    <text evidence="1">The sequence shown here is derived from an EMBL/GenBank/DDBJ whole genome shotgun (WGS) entry which is preliminary data.</text>
</comment>
<dbReference type="AlphaFoldDB" id="A0A7W7LX03"/>
<sequence>MEARTTLTETLRRLDTLMAEQGRKAEELLDPRELAARTALPESTVRTLLAGGAPPADTVNDRVRARIRALAHTHMSRSGGRMADLAADIHARLGVSEYWARQVCDGRKVPSVELLHGLVEFFGVEGGEAFFTASAPDALNRALLPLLERLDPRTDPLDALMVRYGVKATDFRRHGAMTPAQLDRLLEGVIKSVVPREGDAGR</sequence>
<evidence type="ECO:0000313" key="2">
    <source>
        <dbReference type="Proteomes" id="UP000579523"/>
    </source>
</evidence>
<proteinExistence type="predicted"/>
<keyword evidence="2" id="KW-1185">Reference proteome</keyword>
<gene>
    <name evidence="1" type="ORF">FHS37_002049</name>
</gene>
<accession>A0A7W7LX03</accession>
<organism evidence="1 2">
    <name type="scientific">Streptomyces griseomycini</name>
    <dbReference type="NCBI Taxonomy" id="66895"/>
    <lineage>
        <taxon>Bacteria</taxon>
        <taxon>Bacillati</taxon>
        <taxon>Actinomycetota</taxon>
        <taxon>Actinomycetes</taxon>
        <taxon>Kitasatosporales</taxon>
        <taxon>Streptomycetaceae</taxon>
        <taxon>Streptomyces</taxon>
    </lineage>
</organism>
<protein>
    <submittedName>
        <fullName evidence="1">Transcriptional regulator with XRE-family HTH domain</fullName>
    </submittedName>
</protein>
<dbReference type="Proteomes" id="UP000579523">
    <property type="component" value="Unassembled WGS sequence"/>
</dbReference>
<name>A0A7W7LX03_9ACTN</name>
<dbReference type="Gene3D" id="1.10.260.40">
    <property type="entry name" value="lambda repressor-like DNA-binding domains"/>
    <property type="match status" value="1"/>
</dbReference>
<dbReference type="RefSeq" id="WP_229889980.1">
    <property type="nucleotide sequence ID" value="NZ_BMTI01000007.1"/>
</dbReference>
<reference evidence="1 2" key="1">
    <citation type="submission" date="2020-08" db="EMBL/GenBank/DDBJ databases">
        <title>Genomic Encyclopedia of Type Strains, Phase III (KMG-III): the genomes of soil and plant-associated and newly described type strains.</title>
        <authorList>
            <person name="Whitman W."/>
        </authorList>
    </citation>
    <scope>NUCLEOTIDE SEQUENCE [LARGE SCALE GENOMIC DNA]</scope>
    <source>
        <strain evidence="1 2">CECT 3273</strain>
    </source>
</reference>